<organism evidence="1 2">
    <name type="scientific">Chryseobacterium gallinarum</name>
    <dbReference type="NCBI Taxonomy" id="1324352"/>
    <lineage>
        <taxon>Bacteria</taxon>
        <taxon>Pseudomonadati</taxon>
        <taxon>Bacteroidota</taxon>
        <taxon>Flavobacteriia</taxon>
        <taxon>Flavobacteriales</taxon>
        <taxon>Weeksellaceae</taxon>
        <taxon>Chryseobacterium group</taxon>
        <taxon>Chryseobacterium</taxon>
    </lineage>
</organism>
<dbReference type="KEGG" id="cgn:OK18_18105"/>
<protein>
    <submittedName>
        <fullName evidence="1">Uncharacterized protein</fullName>
    </submittedName>
</protein>
<accession>A0A0G3M514</accession>
<dbReference type="EMBL" id="CP009928">
    <property type="protein sequence ID" value="AKK74261.1"/>
    <property type="molecule type" value="Genomic_DNA"/>
</dbReference>
<dbReference type="AlphaFoldDB" id="A0A0G3M514"/>
<dbReference type="PATRIC" id="fig|1324352.5.peg.3789"/>
<evidence type="ECO:0000313" key="2">
    <source>
        <dbReference type="Proteomes" id="UP000035213"/>
    </source>
</evidence>
<reference evidence="1 2" key="1">
    <citation type="submission" date="2014-11" db="EMBL/GenBank/DDBJ databases">
        <authorList>
            <person name="Park G.-S."/>
            <person name="Hong S.-J."/>
            <person name="Jung B.K."/>
            <person name="Khan A.R."/>
            <person name="Kwak Y."/>
            <person name="Shin J.-H."/>
        </authorList>
    </citation>
    <scope>NUCLEOTIDE SEQUENCE [LARGE SCALE GENOMIC DNA]</scope>
    <source>
        <strain evidence="1 2">DSM 27622</strain>
    </source>
</reference>
<proteinExistence type="predicted"/>
<sequence>MKTLLFPLVLFSVSLSGQEKEQLKVFPKTDTAKIYSENQLLKKLESNPNKRQKKFYKILVSQPKKDITYMALKEPQKDYSKYKILNSIIPEIPKVDLKKIIPSK</sequence>
<dbReference type="Proteomes" id="UP000035213">
    <property type="component" value="Chromosome"/>
</dbReference>
<dbReference type="RefSeq" id="WP_053328915.1">
    <property type="nucleotide sequence ID" value="NZ_CP009928.1"/>
</dbReference>
<dbReference type="STRING" id="1324352.OK18_18105"/>
<name>A0A0G3M514_CHRGL</name>
<dbReference type="OrthoDB" id="1274261at2"/>
<gene>
    <name evidence="1" type="ORF">OK18_18105</name>
</gene>
<evidence type="ECO:0000313" key="1">
    <source>
        <dbReference type="EMBL" id="AKK74261.1"/>
    </source>
</evidence>